<evidence type="ECO:0000313" key="3">
    <source>
        <dbReference type="Proteomes" id="UP000789719"/>
    </source>
</evidence>
<accession>A0ABN8BQP9</accession>
<feature type="region of interest" description="Disordered" evidence="1">
    <location>
        <begin position="164"/>
        <end position="190"/>
    </location>
</feature>
<organism evidence="2 3">
    <name type="scientific">Periweissella ghanensis</name>
    <dbReference type="NCBI Taxonomy" id="467997"/>
    <lineage>
        <taxon>Bacteria</taxon>
        <taxon>Bacillati</taxon>
        <taxon>Bacillota</taxon>
        <taxon>Bacilli</taxon>
        <taxon>Lactobacillales</taxon>
        <taxon>Lactobacillaceae</taxon>
        <taxon>Periweissella</taxon>
    </lineage>
</organism>
<reference evidence="2 3" key="1">
    <citation type="submission" date="2021-11" db="EMBL/GenBank/DDBJ databases">
        <authorList>
            <person name="Depoorter E."/>
        </authorList>
    </citation>
    <scope>NUCLEOTIDE SEQUENCE [LARGE SCALE GENOMIC DNA]</scope>
    <source>
        <strain evidence="2 3">LMG 24286</strain>
    </source>
</reference>
<protein>
    <submittedName>
        <fullName evidence="2">Uncharacterized protein</fullName>
    </submittedName>
</protein>
<name>A0ABN8BQP9_9LACO</name>
<keyword evidence="3" id="KW-1185">Reference proteome</keyword>
<dbReference type="RefSeq" id="WP_230099087.1">
    <property type="nucleotide sequence ID" value="NZ_CAKKNT010000022.1"/>
</dbReference>
<dbReference type="EMBL" id="CAKKNT010000022">
    <property type="protein sequence ID" value="CAH0419013.1"/>
    <property type="molecule type" value="Genomic_DNA"/>
</dbReference>
<comment type="caution">
    <text evidence="2">The sequence shown here is derived from an EMBL/GenBank/DDBJ whole genome shotgun (WGS) entry which is preliminary data.</text>
</comment>
<evidence type="ECO:0000313" key="2">
    <source>
        <dbReference type="EMBL" id="CAH0419013.1"/>
    </source>
</evidence>
<evidence type="ECO:0000256" key="1">
    <source>
        <dbReference type="SAM" id="MobiDB-lite"/>
    </source>
</evidence>
<gene>
    <name evidence="2" type="ORF">WGH24286_01460</name>
</gene>
<dbReference type="Proteomes" id="UP000789719">
    <property type="component" value="Unassembled WGS sequence"/>
</dbReference>
<proteinExistence type="predicted"/>
<sequence>MDLSEFSQKFGAEAAPNYRFRGEPFNLSFTRYENGNWCVNLVTVDEDDEQPTLANEVTVPLKSKIADDFIALASNQGEYIKFFLNNNIIVKHPFFMEKVGQPGEVRPLVNESYQLTPDFVAFVEQQSGYDMTKQRDLSVNFVLERPTSGFTRLIFERDAQLRENPDLGMADGGGDARHSSNQNDRGVGSVEDQMTATEILDDLTYPVGDEAISVELNVKRYAVDGNWYVDIRTQDTQEVLCILTDHGTKLTSRYQLRLNLQTGVAVGDQVTEAWLQSTQLFKQINVAERKAELNSVGLLILEGQV</sequence>